<keyword evidence="1" id="KW-0732">Signal</keyword>
<proteinExistence type="predicted"/>
<name>A0A8J2K4C5_9HEXA</name>
<reference evidence="2" key="1">
    <citation type="submission" date="2021-06" db="EMBL/GenBank/DDBJ databases">
        <authorList>
            <person name="Hodson N. C."/>
            <person name="Mongue J. A."/>
            <person name="Jaron S. K."/>
        </authorList>
    </citation>
    <scope>NUCLEOTIDE SEQUENCE</scope>
</reference>
<feature type="chain" id="PRO_5035224526" evidence="1">
    <location>
        <begin position="23"/>
        <end position="54"/>
    </location>
</feature>
<organism evidence="2 3">
    <name type="scientific">Allacma fusca</name>
    <dbReference type="NCBI Taxonomy" id="39272"/>
    <lineage>
        <taxon>Eukaryota</taxon>
        <taxon>Metazoa</taxon>
        <taxon>Ecdysozoa</taxon>
        <taxon>Arthropoda</taxon>
        <taxon>Hexapoda</taxon>
        <taxon>Collembola</taxon>
        <taxon>Symphypleona</taxon>
        <taxon>Sminthuridae</taxon>
        <taxon>Allacma</taxon>
    </lineage>
</organism>
<keyword evidence="3" id="KW-1185">Reference proteome</keyword>
<feature type="signal peptide" evidence="1">
    <location>
        <begin position="1"/>
        <end position="22"/>
    </location>
</feature>
<feature type="non-terminal residue" evidence="2">
    <location>
        <position position="1"/>
    </location>
</feature>
<gene>
    <name evidence="2" type="ORF">AFUS01_LOCUS20516</name>
</gene>
<dbReference type="AlphaFoldDB" id="A0A8J2K4C5"/>
<evidence type="ECO:0000256" key="1">
    <source>
        <dbReference type="SAM" id="SignalP"/>
    </source>
</evidence>
<dbReference type="Proteomes" id="UP000708208">
    <property type="component" value="Unassembled WGS sequence"/>
</dbReference>
<dbReference type="EMBL" id="CAJVCH010222330">
    <property type="protein sequence ID" value="CAG7731967.1"/>
    <property type="molecule type" value="Genomic_DNA"/>
</dbReference>
<comment type="caution">
    <text evidence="2">The sequence shown here is derived from an EMBL/GenBank/DDBJ whole genome shotgun (WGS) entry which is preliminary data.</text>
</comment>
<evidence type="ECO:0000313" key="2">
    <source>
        <dbReference type="EMBL" id="CAG7731967.1"/>
    </source>
</evidence>
<evidence type="ECO:0000313" key="3">
    <source>
        <dbReference type="Proteomes" id="UP000708208"/>
    </source>
</evidence>
<accession>A0A8J2K4C5</accession>
<protein>
    <submittedName>
        <fullName evidence="2">Uncharacterized protein</fullName>
    </submittedName>
</protein>
<sequence>RPLVHTLILRFVLLFFDEFTYFSYESEFLQLPLNPMKDLPIPGSVDKEKHPRCE</sequence>